<evidence type="ECO:0000313" key="3">
    <source>
        <dbReference type="Proteomes" id="UP000199076"/>
    </source>
</evidence>
<sequence length="317" mass="36220">MPMRSEQSYINEIIGSSYVDVYAASYIPRYRYPNRLMHAGKAHNDMRAMCTRLIIDSAYEDEDMTNEDVLESALKQSADIVIPKDYPGEPERTRESLVDFLNRYQDIDGRRPEIMPVLQPPYVEHYEAHESFYQQFSRLAIGGLQSLNDPEKQVRRIRAISDAVSDHTYLHAFGVGTSLTMIRAIRNEPNLIDSFDTKTAEFAIVNKQIPDKEWKQRQLTLPSGTDISTVNGQFAKSVLLMANYMLTDRVDDPCLEETYHTQTNLDTVQDMINDIPAKQRQHRSQLTVDRNQAGQSQTSTTADHPDDSTTQSGIQSY</sequence>
<organism evidence="2 3">
    <name type="scientific">Halorientalis regularis</name>
    <dbReference type="NCBI Taxonomy" id="660518"/>
    <lineage>
        <taxon>Archaea</taxon>
        <taxon>Methanobacteriati</taxon>
        <taxon>Methanobacteriota</taxon>
        <taxon>Stenosarchaea group</taxon>
        <taxon>Halobacteria</taxon>
        <taxon>Halobacteriales</taxon>
        <taxon>Haloarculaceae</taxon>
        <taxon>Halorientalis</taxon>
    </lineage>
</organism>
<proteinExistence type="predicted"/>
<evidence type="ECO:0000313" key="2">
    <source>
        <dbReference type="EMBL" id="SDG32735.1"/>
    </source>
</evidence>
<dbReference type="EMBL" id="FNBK01000024">
    <property type="protein sequence ID" value="SDG32735.1"/>
    <property type="molecule type" value="Genomic_DNA"/>
</dbReference>
<dbReference type="InterPro" id="IPR036511">
    <property type="entry name" value="TGT-like_sf"/>
</dbReference>
<dbReference type="STRING" id="660518.SAMN05216218_12436"/>
<reference evidence="3" key="1">
    <citation type="submission" date="2016-10" db="EMBL/GenBank/DDBJ databases">
        <authorList>
            <person name="Varghese N."/>
            <person name="Submissions S."/>
        </authorList>
    </citation>
    <scope>NUCLEOTIDE SEQUENCE [LARGE SCALE GENOMIC DNA]</scope>
    <source>
        <strain evidence="3">IBRC-M 10760</strain>
    </source>
</reference>
<dbReference type="SUPFAM" id="SSF51713">
    <property type="entry name" value="tRNA-guanine transglycosylase"/>
    <property type="match status" value="1"/>
</dbReference>
<dbReference type="AlphaFoldDB" id="A0A1G7TBX7"/>
<feature type="compositionally biased region" description="Polar residues" evidence="1">
    <location>
        <begin position="284"/>
        <end position="317"/>
    </location>
</feature>
<gene>
    <name evidence="2" type="ORF">SAMN05216218_12436</name>
</gene>
<dbReference type="Gene3D" id="3.20.20.105">
    <property type="entry name" value="Queuine tRNA-ribosyltransferase-like"/>
    <property type="match status" value="1"/>
</dbReference>
<keyword evidence="3" id="KW-1185">Reference proteome</keyword>
<dbReference type="GO" id="GO:0006400">
    <property type="term" value="P:tRNA modification"/>
    <property type="evidence" value="ECO:0007669"/>
    <property type="project" value="InterPro"/>
</dbReference>
<feature type="region of interest" description="Disordered" evidence="1">
    <location>
        <begin position="278"/>
        <end position="317"/>
    </location>
</feature>
<accession>A0A1G7TBX7</accession>
<protein>
    <submittedName>
        <fullName evidence="2">Uncharacterized protein</fullName>
    </submittedName>
</protein>
<evidence type="ECO:0000256" key="1">
    <source>
        <dbReference type="SAM" id="MobiDB-lite"/>
    </source>
</evidence>
<name>A0A1G7TBX7_9EURY</name>
<dbReference type="Proteomes" id="UP000199076">
    <property type="component" value="Unassembled WGS sequence"/>
</dbReference>